<dbReference type="InterPro" id="IPR010775">
    <property type="entry name" value="DUF1365"/>
</dbReference>
<dbReference type="PANTHER" id="PTHR33973:SF4">
    <property type="entry name" value="OS07G0153300 PROTEIN"/>
    <property type="match status" value="1"/>
</dbReference>
<feature type="compositionally biased region" description="Basic and acidic residues" evidence="1">
    <location>
        <begin position="56"/>
        <end position="67"/>
    </location>
</feature>
<keyword evidence="3" id="KW-1185">Reference proteome</keyword>
<comment type="caution">
    <text evidence="2">The sequence shown here is derived from an EMBL/GenBank/DDBJ whole genome shotgun (WGS) entry which is preliminary data.</text>
</comment>
<proteinExistence type="predicted"/>
<accession>A0A2T6AZR1</accession>
<evidence type="ECO:0000256" key="1">
    <source>
        <dbReference type="SAM" id="MobiDB-lite"/>
    </source>
</evidence>
<feature type="region of interest" description="Disordered" evidence="1">
    <location>
        <begin position="47"/>
        <end position="68"/>
    </location>
</feature>
<evidence type="ECO:0000313" key="2">
    <source>
        <dbReference type="EMBL" id="PTX49297.1"/>
    </source>
</evidence>
<evidence type="ECO:0000313" key="3">
    <source>
        <dbReference type="Proteomes" id="UP000244069"/>
    </source>
</evidence>
<dbReference type="AlphaFoldDB" id="A0A2T6AZR1"/>
<evidence type="ECO:0008006" key="4">
    <source>
        <dbReference type="Google" id="ProtNLM"/>
    </source>
</evidence>
<gene>
    <name evidence="2" type="ORF">C8N44_107137</name>
</gene>
<dbReference type="Proteomes" id="UP000244069">
    <property type="component" value="Unassembled WGS sequence"/>
</dbReference>
<protein>
    <recommendedName>
        <fullName evidence="4">Cyclopropane-fatty-acyl-phospholipid synthase</fullName>
    </recommendedName>
</protein>
<dbReference type="RefSeq" id="WP_107975553.1">
    <property type="nucleotide sequence ID" value="NZ_BMEZ01000007.1"/>
</dbReference>
<name>A0A2T6AZR1_9RHOB</name>
<sequence length="251" mass="27927">MKGIDHVAGYTYHGRKGEVANAFRYSIDYVMFDAEAEVQGPRLFSRNGRNFTGVQDSDHGGPPKEGRGAPWAREVLEAHQIRAEGQLLLLTQPRMLGHVFNPVSFWLAHDAQDNLIAVIAEVSNTFGDRHSYLCAKPDLAPITAGDRLEATKVFHVSPFQEIGGGYTFRFDIKPERVGIWIDFNGPGGGVLATLVGGREPLTDGRILRAALRRPFGARRVLALIYWQALKLKLKGARYRPRPEPPVEEVSR</sequence>
<dbReference type="OrthoDB" id="9778801at2"/>
<dbReference type="Pfam" id="PF07103">
    <property type="entry name" value="DUF1365"/>
    <property type="match status" value="1"/>
</dbReference>
<organism evidence="2 3">
    <name type="scientific">Allosediminivita pacifica</name>
    <dbReference type="NCBI Taxonomy" id="1267769"/>
    <lineage>
        <taxon>Bacteria</taxon>
        <taxon>Pseudomonadati</taxon>
        <taxon>Pseudomonadota</taxon>
        <taxon>Alphaproteobacteria</taxon>
        <taxon>Rhodobacterales</taxon>
        <taxon>Paracoccaceae</taxon>
        <taxon>Allosediminivita</taxon>
    </lineage>
</organism>
<dbReference type="EMBL" id="QBKN01000007">
    <property type="protein sequence ID" value="PTX49297.1"/>
    <property type="molecule type" value="Genomic_DNA"/>
</dbReference>
<dbReference type="PANTHER" id="PTHR33973">
    <property type="entry name" value="OS07G0153300 PROTEIN"/>
    <property type="match status" value="1"/>
</dbReference>
<reference evidence="2 3" key="1">
    <citation type="submission" date="2018-04" db="EMBL/GenBank/DDBJ databases">
        <title>Genomic Encyclopedia of Archaeal and Bacterial Type Strains, Phase II (KMG-II): from individual species to whole genera.</title>
        <authorList>
            <person name="Goeker M."/>
        </authorList>
    </citation>
    <scope>NUCLEOTIDE SEQUENCE [LARGE SCALE GENOMIC DNA]</scope>
    <source>
        <strain evidence="2 3">DSM 29329</strain>
    </source>
</reference>